<dbReference type="AlphaFoldDB" id="A0A8H6IWG9"/>
<comment type="caution">
    <text evidence="3">The sequence shown here is derived from an EMBL/GenBank/DDBJ whole genome shotgun (WGS) entry which is preliminary data.</text>
</comment>
<feature type="signal peptide" evidence="1">
    <location>
        <begin position="1"/>
        <end position="15"/>
    </location>
</feature>
<gene>
    <name evidence="3" type="ORF">CSOJ01_12112</name>
</gene>
<organism evidence="3 4">
    <name type="scientific">Colletotrichum sojae</name>
    <dbReference type="NCBI Taxonomy" id="2175907"/>
    <lineage>
        <taxon>Eukaryota</taxon>
        <taxon>Fungi</taxon>
        <taxon>Dikarya</taxon>
        <taxon>Ascomycota</taxon>
        <taxon>Pezizomycotina</taxon>
        <taxon>Sordariomycetes</taxon>
        <taxon>Hypocreomycetidae</taxon>
        <taxon>Glomerellales</taxon>
        <taxon>Glomerellaceae</taxon>
        <taxon>Colletotrichum</taxon>
        <taxon>Colletotrichum orchidearum species complex</taxon>
    </lineage>
</organism>
<evidence type="ECO:0000313" key="3">
    <source>
        <dbReference type="EMBL" id="KAF6800978.1"/>
    </source>
</evidence>
<evidence type="ECO:0000256" key="1">
    <source>
        <dbReference type="SAM" id="SignalP"/>
    </source>
</evidence>
<name>A0A8H6IWG9_9PEZI</name>
<dbReference type="Pfam" id="PF25411">
    <property type="entry name" value="DUF7888"/>
    <property type="match status" value="1"/>
</dbReference>
<keyword evidence="1" id="KW-0732">Signal</keyword>
<dbReference type="InterPro" id="IPR057210">
    <property type="entry name" value="DUF7888"/>
</dbReference>
<dbReference type="Proteomes" id="UP000652219">
    <property type="component" value="Unassembled WGS sequence"/>
</dbReference>
<evidence type="ECO:0000259" key="2">
    <source>
        <dbReference type="Pfam" id="PF25411"/>
    </source>
</evidence>
<dbReference type="PANTHER" id="PTHR40845:SF1">
    <property type="match status" value="1"/>
</dbReference>
<evidence type="ECO:0000313" key="4">
    <source>
        <dbReference type="Proteomes" id="UP000652219"/>
    </source>
</evidence>
<dbReference type="EMBL" id="WIGN01000300">
    <property type="protein sequence ID" value="KAF6800978.1"/>
    <property type="molecule type" value="Genomic_DNA"/>
</dbReference>
<sequence length="207" mass="21963">MRFSAIALLAASALAVNGAAVSSGAINPDAVAIDVETVSFSGKKVGSEIVAAGPEEDDEAVADVAERIVGTSVIVTALGGAAVDVAVGVAINIITPMIQAIIDWTAAREAFTQKTTSEMWKRNPNPSKYRAAVCYNKGYRVKNGNNVAGKAKVTLRSSVLHTNYDCMYLASPNQFWTDAEGGYINLSYTYDRNHCSFDGKTGDLNCW</sequence>
<accession>A0A8H6IWG9</accession>
<dbReference type="PANTHER" id="PTHR40845">
    <property type="match status" value="1"/>
</dbReference>
<keyword evidence="4" id="KW-1185">Reference proteome</keyword>
<feature type="chain" id="PRO_5034136015" description="DUF7888 domain-containing protein" evidence="1">
    <location>
        <begin position="16"/>
        <end position="207"/>
    </location>
</feature>
<proteinExistence type="predicted"/>
<feature type="domain" description="DUF7888" evidence="2">
    <location>
        <begin position="72"/>
        <end position="206"/>
    </location>
</feature>
<reference evidence="3 4" key="1">
    <citation type="journal article" date="2020" name="Phytopathology">
        <title>Genome Sequence Resources of Colletotrichum truncatum, C. plurivorum, C. musicola, and C. sojae: Four Species Pathogenic to Soybean (Glycine max).</title>
        <authorList>
            <person name="Rogerio F."/>
            <person name="Boufleur T.R."/>
            <person name="Ciampi-Guillardi M."/>
            <person name="Sukno S.A."/>
            <person name="Thon M.R."/>
            <person name="Massola Junior N.S."/>
            <person name="Baroncelli R."/>
        </authorList>
    </citation>
    <scope>NUCLEOTIDE SEQUENCE [LARGE SCALE GENOMIC DNA]</scope>
    <source>
        <strain evidence="3 4">LFN0009</strain>
    </source>
</reference>
<protein>
    <recommendedName>
        <fullName evidence="2">DUF7888 domain-containing protein</fullName>
    </recommendedName>
</protein>